<dbReference type="InterPro" id="IPR016156">
    <property type="entry name" value="FAD/NAD-linked_Rdtase_dimer_sf"/>
</dbReference>
<keyword evidence="6" id="KW-0676">Redox-active center</keyword>
<dbReference type="Proteomes" id="UP001323798">
    <property type="component" value="Chromosome"/>
</dbReference>
<evidence type="ECO:0000256" key="2">
    <source>
        <dbReference type="ARBA" id="ARBA00009130"/>
    </source>
</evidence>
<evidence type="ECO:0000259" key="7">
    <source>
        <dbReference type="Pfam" id="PF02852"/>
    </source>
</evidence>
<evidence type="ECO:0000256" key="4">
    <source>
        <dbReference type="ARBA" id="ARBA00022827"/>
    </source>
</evidence>
<organism evidence="9 10">
    <name type="scientific">Microbacterium rhizosphaerae</name>
    <dbReference type="NCBI Taxonomy" id="1678237"/>
    <lineage>
        <taxon>Bacteria</taxon>
        <taxon>Bacillati</taxon>
        <taxon>Actinomycetota</taxon>
        <taxon>Actinomycetes</taxon>
        <taxon>Micrococcales</taxon>
        <taxon>Microbacteriaceae</taxon>
        <taxon>Microbacterium</taxon>
    </lineage>
</organism>
<keyword evidence="5" id="KW-0560">Oxidoreductase</keyword>
<feature type="domain" description="Pyridine nucleotide-disulphide oxidoreductase dimerisation" evidence="7">
    <location>
        <begin position="335"/>
        <end position="438"/>
    </location>
</feature>
<proteinExistence type="inferred from homology"/>
<evidence type="ECO:0000256" key="1">
    <source>
        <dbReference type="ARBA" id="ARBA00001974"/>
    </source>
</evidence>
<evidence type="ECO:0000313" key="10">
    <source>
        <dbReference type="Proteomes" id="UP001323798"/>
    </source>
</evidence>
<dbReference type="Pfam" id="PF07992">
    <property type="entry name" value="Pyr_redox_2"/>
    <property type="match status" value="1"/>
</dbReference>
<comment type="similarity">
    <text evidence="2">Belongs to the class-III pyridine nucleotide-disulfide oxidoreductase family.</text>
</comment>
<evidence type="ECO:0000256" key="3">
    <source>
        <dbReference type="ARBA" id="ARBA00022630"/>
    </source>
</evidence>
<dbReference type="EMBL" id="CP139368">
    <property type="protein sequence ID" value="WPR88947.1"/>
    <property type="molecule type" value="Genomic_DNA"/>
</dbReference>
<evidence type="ECO:0000313" key="9">
    <source>
        <dbReference type="EMBL" id="WPR88947.1"/>
    </source>
</evidence>
<dbReference type="PRINTS" id="PR00368">
    <property type="entry name" value="FADPNR"/>
</dbReference>
<dbReference type="RefSeq" id="WP_320941664.1">
    <property type="nucleotide sequence ID" value="NZ_BAABEU010000008.1"/>
</dbReference>
<dbReference type="PANTHER" id="PTHR43429">
    <property type="entry name" value="PYRIDINE NUCLEOTIDE-DISULFIDE OXIDOREDUCTASE DOMAIN-CONTAINING"/>
    <property type="match status" value="1"/>
</dbReference>
<reference evidence="9 10" key="1">
    <citation type="submission" date="2023-11" db="EMBL/GenBank/DDBJ databases">
        <title>Genome sequence of Microbacterium rhizosphaerae KACC 19337.</title>
        <authorList>
            <person name="Choi H."/>
            <person name="Kim S."/>
            <person name="Kim Y."/>
            <person name="Kwon S.-W."/>
            <person name="Heo J."/>
        </authorList>
    </citation>
    <scope>NUCLEOTIDE SEQUENCE [LARGE SCALE GENOMIC DNA]</scope>
    <source>
        <strain evidence="9 10">KACC 19337</strain>
    </source>
</reference>
<sequence length="464" mass="48683">MTHLAIVGGSDAGISAALRARELDPDAEVTVVVADRYPNFSICGIPYYFTGEVTPWQSLAHRTAAELEATGMTLRLDTLATGIDVSGKRLEVRTPSGATQTIAYDELIVGTGALPSHAGIDGLDELGPADGVHVIHSMGDTFALDHDLATRQPQSAIIVGAGYVGLEMAEAFRVRGMAVTQLQRGPEVLSTLDPGLGALVHEELASHGVDVITGTIVTAVQKTAAGLTVTSLRDGGPFTCTADLVLAVVGVRPNTELLERAGATLGAGRAVAVDDRMRTGVPHVWAAGDGIVTHHRLLGLTYLPLGTTSHKQGRIAGENALGGDRAFPGSVGTQVVKVFDLVAARTGLHDRDAEAAGYEPFTAASAADDHKRYYPGAHPIHFRVTGDQRDGKLLGAQLVGRRGAEIAKRVDTFATALHAGLTVEALSDLDLSYTPPLGSPWDAVQVATQEWTRQSLRMTIETPA</sequence>
<accession>A0ABZ0SI22</accession>
<evidence type="ECO:0000259" key="8">
    <source>
        <dbReference type="Pfam" id="PF07992"/>
    </source>
</evidence>
<protein>
    <submittedName>
        <fullName evidence="9">FAD-dependent oxidoreductase</fullName>
    </submittedName>
</protein>
<keyword evidence="4" id="KW-0274">FAD</keyword>
<dbReference type="InterPro" id="IPR036188">
    <property type="entry name" value="FAD/NAD-bd_sf"/>
</dbReference>
<dbReference type="Pfam" id="PF02852">
    <property type="entry name" value="Pyr_redox_dim"/>
    <property type="match status" value="1"/>
</dbReference>
<evidence type="ECO:0000256" key="5">
    <source>
        <dbReference type="ARBA" id="ARBA00023002"/>
    </source>
</evidence>
<evidence type="ECO:0000256" key="6">
    <source>
        <dbReference type="ARBA" id="ARBA00023284"/>
    </source>
</evidence>
<dbReference type="PANTHER" id="PTHR43429:SF1">
    <property type="entry name" value="NAD(P)H SULFUR OXIDOREDUCTASE (COA-DEPENDENT)"/>
    <property type="match status" value="1"/>
</dbReference>
<dbReference type="SUPFAM" id="SSF51905">
    <property type="entry name" value="FAD/NAD(P)-binding domain"/>
    <property type="match status" value="1"/>
</dbReference>
<keyword evidence="10" id="KW-1185">Reference proteome</keyword>
<gene>
    <name evidence="9" type="ORF">SM116_14430</name>
</gene>
<dbReference type="InterPro" id="IPR023753">
    <property type="entry name" value="FAD/NAD-binding_dom"/>
</dbReference>
<name>A0ABZ0SI22_9MICO</name>
<dbReference type="InterPro" id="IPR004099">
    <property type="entry name" value="Pyr_nucl-diS_OxRdtase_dimer"/>
</dbReference>
<dbReference type="SUPFAM" id="SSF55424">
    <property type="entry name" value="FAD/NAD-linked reductases, dimerisation (C-terminal) domain"/>
    <property type="match status" value="1"/>
</dbReference>
<feature type="domain" description="FAD/NAD(P)-binding" evidence="8">
    <location>
        <begin position="3"/>
        <end position="291"/>
    </location>
</feature>
<keyword evidence="3" id="KW-0285">Flavoprotein</keyword>
<dbReference type="Gene3D" id="3.50.50.60">
    <property type="entry name" value="FAD/NAD(P)-binding domain"/>
    <property type="match status" value="2"/>
</dbReference>
<dbReference type="InterPro" id="IPR050260">
    <property type="entry name" value="FAD-bd_OxRdtase"/>
</dbReference>
<dbReference type="PRINTS" id="PR00411">
    <property type="entry name" value="PNDRDTASEI"/>
</dbReference>
<comment type="cofactor">
    <cofactor evidence="1">
        <name>FAD</name>
        <dbReference type="ChEBI" id="CHEBI:57692"/>
    </cofactor>
</comment>